<dbReference type="EMBL" id="LUUJ01000058">
    <property type="protein sequence ID" value="OAI18392.1"/>
    <property type="molecule type" value="Genomic_DNA"/>
</dbReference>
<name>A0A177NKK5_9GAMM</name>
<proteinExistence type="predicted"/>
<accession>A0A177NKK5</accession>
<dbReference type="Proteomes" id="UP000077857">
    <property type="component" value="Unassembled WGS sequence"/>
</dbReference>
<protein>
    <submittedName>
        <fullName evidence="1">Uncharacterized protein</fullName>
    </submittedName>
</protein>
<dbReference type="AlphaFoldDB" id="A0A177NKK5"/>
<evidence type="ECO:0000313" key="1">
    <source>
        <dbReference type="EMBL" id="OAI18392.1"/>
    </source>
</evidence>
<comment type="caution">
    <text evidence="1">The sequence shown here is derived from an EMBL/GenBank/DDBJ whole genome shotgun (WGS) entry which is preliminary data.</text>
</comment>
<sequence length="80" mass="9009">MKSKDAGGKLAAEFDYIKKGNPAANMIVSGFRQATRTIEEKIRGGFIRWWNESGRPAVPPSVYSYEPRHVEAEFPRLALI</sequence>
<organism evidence="1 2">
    <name type="scientific">Methylomonas koyamae</name>
    <dbReference type="NCBI Taxonomy" id="702114"/>
    <lineage>
        <taxon>Bacteria</taxon>
        <taxon>Pseudomonadati</taxon>
        <taxon>Pseudomonadota</taxon>
        <taxon>Gammaproteobacteria</taxon>
        <taxon>Methylococcales</taxon>
        <taxon>Methylococcaceae</taxon>
        <taxon>Methylomonas</taxon>
    </lineage>
</organism>
<reference evidence="1 2" key="1">
    <citation type="submission" date="2016-03" db="EMBL/GenBank/DDBJ databases">
        <authorList>
            <person name="Ploux O."/>
        </authorList>
    </citation>
    <scope>NUCLEOTIDE SEQUENCE [LARGE SCALE GENOMIC DNA]</scope>
    <source>
        <strain evidence="1 2">R-45378</strain>
    </source>
</reference>
<gene>
    <name evidence="1" type="ORF">A1507_09625</name>
</gene>
<evidence type="ECO:0000313" key="2">
    <source>
        <dbReference type="Proteomes" id="UP000077857"/>
    </source>
</evidence>